<keyword evidence="2" id="KW-0813">Transport</keyword>
<comment type="subcellular location">
    <subcellularLocation>
        <location evidence="1">Membrane</location>
        <topology evidence="1">Multi-pass membrane protein</topology>
    </subcellularLocation>
</comment>
<evidence type="ECO:0000256" key="6">
    <source>
        <dbReference type="ARBA" id="ARBA00023136"/>
    </source>
</evidence>
<evidence type="ECO:0000256" key="1">
    <source>
        <dbReference type="ARBA" id="ARBA00004141"/>
    </source>
</evidence>
<evidence type="ECO:0000259" key="8">
    <source>
        <dbReference type="PROSITE" id="PS51202"/>
    </source>
</evidence>
<feature type="transmembrane region" description="Helical" evidence="7">
    <location>
        <begin position="95"/>
        <end position="118"/>
    </location>
</feature>
<feature type="transmembrane region" description="Helical" evidence="7">
    <location>
        <begin position="443"/>
        <end position="462"/>
    </location>
</feature>
<dbReference type="InterPro" id="IPR036721">
    <property type="entry name" value="RCK_C_sf"/>
</dbReference>
<accession>A0ABW6IGL7</accession>
<feature type="domain" description="RCK C-terminal" evidence="8">
    <location>
        <begin position="251"/>
        <end position="335"/>
    </location>
</feature>
<feature type="transmembrane region" description="Helical" evidence="7">
    <location>
        <begin position="569"/>
        <end position="592"/>
    </location>
</feature>
<evidence type="ECO:0000256" key="5">
    <source>
        <dbReference type="ARBA" id="ARBA00022989"/>
    </source>
</evidence>
<evidence type="ECO:0000256" key="3">
    <source>
        <dbReference type="ARBA" id="ARBA00022692"/>
    </source>
</evidence>
<dbReference type="InterPro" id="IPR051679">
    <property type="entry name" value="DASS-Related_Transporters"/>
</dbReference>
<feature type="transmembrane region" description="Helical" evidence="7">
    <location>
        <begin position="50"/>
        <end position="83"/>
    </location>
</feature>
<dbReference type="PANTHER" id="PTHR43652">
    <property type="entry name" value="BASIC AMINO ACID ANTIPORTER YFCC-RELATED"/>
    <property type="match status" value="1"/>
</dbReference>
<dbReference type="Pfam" id="PF02080">
    <property type="entry name" value="TrkA_C"/>
    <property type="match status" value="2"/>
</dbReference>
<feature type="transmembrane region" description="Helical" evidence="7">
    <location>
        <begin position="530"/>
        <end position="557"/>
    </location>
</feature>
<evidence type="ECO:0000256" key="2">
    <source>
        <dbReference type="ARBA" id="ARBA00022448"/>
    </source>
</evidence>
<evidence type="ECO:0000256" key="4">
    <source>
        <dbReference type="ARBA" id="ARBA00022737"/>
    </source>
</evidence>
<gene>
    <name evidence="9" type="ORF">ACFVKH_13715</name>
</gene>
<dbReference type="InterPro" id="IPR031312">
    <property type="entry name" value="Na/sul_symport_CS"/>
</dbReference>
<feature type="transmembrane region" description="Helical" evidence="7">
    <location>
        <begin position="494"/>
        <end position="518"/>
    </location>
</feature>
<dbReference type="RefSeq" id="WP_377965964.1">
    <property type="nucleotide sequence ID" value="NZ_JBHZOL010000085.1"/>
</dbReference>
<feature type="transmembrane region" description="Helical" evidence="7">
    <location>
        <begin position="138"/>
        <end position="163"/>
    </location>
</feature>
<organism evidence="9 10">
    <name type="scientific">Almyronema epifaneia S1</name>
    <dbReference type="NCBI Taxonomy" id="2991925"/>
    <lineage>
        <taxon>Bacteria</taxon>
        <taxon>Bacillati</taxon>
        <taxon>Cyanobacteriota</taxon>
        <taxon>Cyanophyceae</taxon>
        <taxon>Nodosilineales</taxon>
        <taxon>Nodosilineaceae</taxon>
        <taxon>Almyronema</taxon>
        <taxon>Almyronema epifaneia</taxon>
    </lineage>
</organism>
<keyword evidence="3 7" id="KW-0812">Transmembrane</keyword>
<feature type="transmembrane region" description="Helical" evidence="7">
    <location>
        <begin position="612"/>
        <end position="632"/>
    </location>
</feature>
<evidence type="ECO:0000256" key="7">
    <source>
        <dbReference type="SAM" id="Phobius"/>
    </source>
</evidence>
<protein>
    <submittedName>
        <fullName evidence="9">SLC13 family permease</fullName>
    </submittedName>
</protein>
<feature type="transmembrane region" description="Helical" evidence="7">
    <location>
        <begin position="184"/>
        <end position="211"/>
    </location>
</feature>
<dbReference type="InterPro" id="IPR004680">
    <property type="entry name" value="Cit_transptr-like_dom"/>
</dbReference>
<feature type="transmembrane region" description="Helical" evidence="7">
    <location>
        <begin position="468"/>
        <end position="487"/>
    </location>
</feature>
<sequence length="634" mass="67859">MEVGYLRWRRFTPKSPRAWLLLALAAFGLSLASALIWAMPATLTALGWQAGLAIAVVLVTFILNAATSLPADIIFLGGAAVLFLSGTLDEEAALAGFSNSGMITVAVLYIVVVGLQQTGSLAWISQQVLGLPKSERAALWRLMVPVMGLSAFLNNTPVVAMFIPVVSDWCRKLRISPSKLMIPLSYAAIFGGICTLIGTSTNLVVNGLLIAATDTPGMGLLDIAWVGVPCAIAGTIFLLLTQRWLLPNRQSGFGSIEDSRQYTVEMVVAENSPLAGKTVEQAGLRHLPGLYLAEIGRGNQLLPAVSPKELLRQHDQLVFVGVIDSIVDLQRLRGLQPATDQVFKLEVPRTERCLIEAVVSNTSPIVGQTIRESQFRTQYNAVVLAVARNGERLPGKLGNIRLQAGDVLLLEAHPTFLEQRRVSRDFYLINGVPDSEPLRHEKAALAVGILVAMVLLAAFGWLSMLKAAILAAIAMLVTGCCSPTQAIRNIEWSVLLVIGAALAMGQALEVTGAAGAIANSFISLAGDNAWISLVMVYGITTILTEVITNNAAAALVFPIALSLAETLGVNFMPFVIAIMVAASASFSTPIGYQTNLMVYGPGGYKFNDFLRVGTPLNLLFWLITVIITPLVYPF</sequence>
<evidence type="ECO:0000313" key="10">
    <source>
        <dbReference type="Proteomes" id="UP001600165"/>
    </source>
</evidence>
<dbReference type="Proteomes" id="UP001600165">
    <property type="component" value="Unassembled WGS sequence"/>
</dbReference>
<dbReference type="PANTHER" id="PTHR43652:SF2">
    <property type="entry name" value="BASIC AMINO ACID ANTIPORTER YFCC-RELATED"/>
    <property type="match status" value="1"/>
</dbReference>
<keyword evidence="4" id="KW-0677">Repeat</keyword>
<dbReference type="Pfam" id="PF03600">
    <property type="entry name" value="CitMHS"/>
    <property type="match status" value="1"/>
</dbReference>
<feature type="transmembrane region" description="Helical" evidence="7">
    <location>
        <begin position="223"/>
        <end position="241"/>
    </location>
</feature>
<name>A0ABW6IGL7_9CYAN</name>
<evidence type="ECO:0000313" key="9">
    <source>
        <dbReference type="EMBL" id="MFE4107345.1"/>
    </source>
</evidence>
<feature type="domain" description="RCK C-terminal" evidence="8">
    <location>
        <begin position="340"/>
        <end position="426"/>
    </location>
</feature>
<reference evidence="9 10" key="1">
    <citation type="submission" date="2024-10" db="EMBL/GenBank/DDBJ databases">
        <authorList>
            <person name="Ratan Roy A."/>
            <person name="Morales Sandoval P.H."/>
            <person name="De Los Santos Villalobos S."/>
            <person name="Chakraborty S."/>
            <person name="Mukherjee J."/>
        </authorList>
    </citation>
    <scope>NUCLEOTIDE SEQUENCE [LARGE SCALE GENOMIC DNA]</scope>
    <source>
        <strain evidence="9 10">S1</strain>
    </source>
</reference>
<dbReference type="SUPFAM" id="SSF116726">
    <property type="entry name" value="TrkA C-terminal domain-like"/>
    <property type="match status" value="2"/>
</dbReference>
<keyword evidence="10" id="KW-1185">Reference proteome</keyword>
<dbReference type="Gene3D" id="3.30.70.1450">
    <property type="entry name" value="Regulator of K+ conductance, C-terminal domain"/>
    <property type="match status" value="2"/>
</dbReference>
<keyword evidence="5 7" id="KW-1133">Transmembrane helix</keyword>
<proteinExistence type="predicted"/>
<dbReference type="EMBL" id="JBHZOL010000085">
    <property type="protein sequence ID" value="MFE4107345.1"/>
    <property type="molecule type" value="Genomic_DNA"/>
</dbReference>
<dbReference type="PROSITE" id="PS01271">
    <property type="entry name" value="NA_SULFATE"/>
    <property type="match status" value="1"/>
</dbReference>
<comment type="caution">
    <text evidence="9">The sequence shown here is derived from an EMBL/GenBank/DDBJ whole genome shotgun (WGS) entry which is preliminary data.</text>
</comment>
<dbReference type="PROSITE" id="PS51202">
    <property type="entry name" value="RCK_C"/>
    <property type="match status" value="2"/>
</dbReference>
<dbReference type="InterPro" id="IPR006037">
    <property type="entry name" value="RCK_C"/>
</dbReference>
<keyword evidence="6 7" id="KW-0472">Membrane</keyword>